<dbReference type="Pfam" id="PF13861">
    <property type="entry name" value="FLgD_tudor"/>
    <property type="match status" value="1"/>
</dbReference>
<keyword evidence="8" id="KW-0969">Cilium</keyword>
<feature type="domain" description="FlgD/Vpr Ig-like" evidence="6">
    <location>
        <begin position="106"/>
        <end position="162"/>
    </location>
</feature>
<reference evidence="8 9" key="1">
    <citation type="submission" date="2016-10" db="EMBL/GenBank/DDBJ databases">
        <authorList>
            <person name="de Groot N.N."/>
        </authorList>
    </citation>
    <scope>NUCLEOTIDE SEQUENCE [LARGE SCALE GENOMIC DNA]</scope>
    <source>
        <strain evidence="8 9">R-24608</strain>
    </source>
</reference>
<evidence type="ECO:0000256" key="1">
    <source>
        <dbReference type="ARBA" id="ARBA00010577"/>
    </source>
</evidence>
<evidence type="ECO:0000313" key="8">
    <source>
        <dbReference type="EMBL" id="SFU79042.1"/>
    </source>
</evidence>
<keyword evidence="8" id="KW-0966">Cell projection</keyword>
<gene>
    <name evidence="8" type="ORF">SAMN04489707_102144</name>
</gene>
<dbReference type="AlphaFoldDB" id="A0A1I7J1K8"/>
<keyword evidence="8" id="KW-0282">Flagellum</keyword>
<dbReference type="GO" id="GO:0044781">
    <property type="term" value="P:bacterial-type flagellum organization"/>
    <property type="evidence" value="ECO:0007669"/>
    <property type="project" value="UniProtKB-UniRule"/>
</dbReference>
<evidence type="ECO:0000256" key="5">
    <source>
        <dbReference type="RuleBase" id="RU362076"/>
    </source>
</evidence>
<dbReference type="Pfam" id="PF03963">
    <property type="entry name" value="FlgD"/>
    <property type="match status" value="1"/>
</dbReference>
<dbReference type="STRING" id="343013.SAMN04489707_102144"/>
<sequence>MFITPIDTSALDAGAATTSTKGNSTTDPNAAQDRFLKLLVAQLNNQDPMNPMDNAQMTSQMAQINTVTGIQQLNLSMQGMTEQFAAMQTLQGTMMIGRSVLTEGDRLAVDEKGSGKGYFVLGNTATSTKIEVLSPSGQVVDTVDLGAQEKGRHDFTWDTSKYTAGDPSTLRFRVVAANKDGAVDSSTLMQSKVVGTGWDNGALTLTLENGDTIPYSLFRNIV</sequence>
<proteinExistence type="inferred from homology"/>
<dbReference type="Gene3D" id="2.60.40.4070">
    <property type="match status" value="1"/>
</dbReference>
<evidence type="ECO:0000256" key="2">
    <source>
        <dbReference type="ARBA" id="ARBA00016013"/>
    </source>
</evidence>
<evidence type="ECO:0000256" key="3">
    <source>
        <dbReference type="ARBA" id="ARBA00022795"/>
    </source>
</evidence>
<evidence type="ECO:0000259" key="6">
    <source>
        <dbReference type="Pfam" id="PF13860"/>
    </source>
</evidence>
<dbReference type="EMBL" id="FPBX01000021">
    <property type="protein sequence ID" value="SFU79042.1"/>
    <property type="molecule type" value="Genomic_DNA"/>
</dbReference>
<protein>
    <recommendedName>
        <fullName evidence="2 5">Basal-body rod modification protein FlgD</fullName>
    </recommendedName>
</protein>
<dbReference type="InterPro" id="IPR025965">
    <property type="entry name" value="FlgD/Vpr_Ig-like"/>
</dbReference>
<dbReference type="InterPro" id="IPR025963">
    <property type="entry name" value="FLgD_Tudor"/>
</dbReference>
<keyword evidence="9" id="KW-1185">Reference proteome</keyword>
<feature type="domain" description="FlgD Tudor-like" evidence="7">
    <location>
        <begin position="87"/>
        <end position="216"/>
    </location>
</feature>
<name>A0A1I7J1K8_9BURK</name>
<evidence type="ECO:0000256" key="4">
    <source>
        <dbReference type="ARBA" id="ARBA00024746"/>
    </source>
</evidence>
<dbReference type="Pfam" id="PF13860">
    <property type="entry name" value="FlgD_ig"/>
    <property type="match status" value="1"/>
</dbReference>
<dbReference type="Gene3D" id="2.30.30.910">
    <property type="match status" value="1"/>
</dbReference>
<accession>A0A1I7J1K8</accession>
<dbReference type="Proteomes" id="UP000183656">
    <property type="component" value="Unassembled WGS sequence"/>
</dbReference>
<dbReference type="InterPro" id="IPR005648">
    <property type="entry name" value="FlgD"/>
</dbReference>
<evidence type="ECO:0000259" key="7">
    <source>
        <dbReference type="Pfam" id="PF13861"/>
    </source>
</evidence>
<keyword evidence="3 5" id="KW-1005">Bacterial flagellum biogenesis</keyword>
<dbReference type="RefSeq" id="WP_054257325.1">
    <property type="nucleotide sequence ID" value="NZ_CYIG01000036.1"/>
</dbReference>
<comment type="function">
    <text evidence="4 5">Required for flagellar hook formation. May act as a scaffolding protein.</text>
</comment>
<dbReference type="OrthoDB" id="9785233at2"/>
<organism evidence="8 9">
    <name type="scientific">Paenacidovorax caeni</name>
    <dbReference type="NCBI Taxonomy" id="343013"/>
    <lineage>
        <taxon>Bacteria</taxon>
        <taxon>Pseudomonadati</taxon>
        <taxon>Pseudomonadota</taxon>
        <taxon>Betaproteobacteria</taxon>
        <taxon>Burkholderiales</taxon>
        <taxon>Comamonadaceae</taxon>
        <taxon>Paenacidovorax</taxon>
    </lineage>
</organism>
<comment type="similarity">
    <text evidence="1 5">Belongs to the FlgD family.</text>
</comment>
<evidence type="ECO:0000313" key="9">
    <source>
        <dbReference type="Proteomes" id="UP000183656"/>
    </source>
</evidence>